<evidence type="ECO:0000313" key="10">
    <source>
        <dbReference type="EMBL" id="RHF88470.1"/>
    </source>
</evidence>
<comment type="caution">
    <text evidence="8">The sequence shown here is derived from an EMBL/GenBank/DDBJ whole genome shotgun (WGS) entry which is preliminary data.</text>
</comment>
<organism evidence="8 11">
    <name type="scientific">Phocaeicola plebeius</name>
    <dbReference type="NCBI Taxonomy" id="310297"/>
    <lineage>
        <taxon>Bacteria</taxon>
        <taxon>Pseudomonadati</taxon>
        <taxon>Bacteroidota</taxon>
        <taxon>Bacteroidia</taxon>
        <taxon>Bacteroidales</taxon>
        <taxon>Bacteroidaceae</taxon>
        <taxon>Phocaeicola</taxon>
    </lineage>
</organism>
<evidence type="ECO:0000256" key="1">
    <source>
        <dbReference type="ARBA" id="ARBA00004651"/>
    </source>
</evidence>
<evidence type="ECO:0000256" key="2">
    <source>
        <dbReference type="ARBA" id="ARBA00005262"/>
    </source>
</evidence>
<evidence type="ECO:0000256" key="7">
    <source>
        <dbReference type="SAM" id="Phobius"/>
    </source>
</evidence>
<dbReference type="GO" id="GO:0015109">
    <property type="term" value="F:chromate transmembrane transporter activity"/>
    <property type="evidence" value="ECO:0007669"/>
    <property type="project" value="InterPro"/>
</dbReference>
<name>A0A3E4N3E3_9BACT</name>
<evidence type="ECO:0000313" key="9">
    <source>
        <dbReference type="EMBL" id="RGS05171.1"/>
    </source>
</evidence>
<accession>A0A3E4N3E3</accession>
<evidence type="ECO:0000256" key="3">
    <source>
        <dbReference type="ARBA" id="ARBA00022475"/>
    </source>
</evidence>
<dbReference type="EMBL" id="QRHQ01000026">
    <property type="protein sequence ID" value="RHF88470.1"/>
    <property type="molecule type" value="Genomic_DNA"/>
</dbReference>
<keyword evidence="5 7" id="KW-1133">Transmembrane helix</keyword>
<reference evidence="11 12" key="1">
    <citation type="submission" date="2018-08" db="EMBL/GenBank/DDBJ databases">
        <title>A genome reference for cultivated species of the human gut microbiota.</title>
        <authorList>
            <person name="Zou Y."/>
            <person name="Xue W."/>
            <person name="Luo G."/>
        </authorList>
    </citation>
    <scope>NUCLEOTIDE SEQUENCE [LARGE SCALE GENOMIC DNA]</scope>
    <source>
        <strain evidence="9 13">AF24-16AC</strain>
        <strain evidence="10 12">AM23-23</strain>
        <strain evidence="8 11">TF10-3AC</strain>
    </source>
</reference>
<gene>
    <name evidence="10" type="ORF">DW653_12235</name>
    <name evidence="9" type="ORF">DWY14_12350</name>
    <name evidence="8" type="ORF">DXD04_07915</name>
</gene>
<dbReference type="InterPro" id="IPR052518">
    <property type="entry name" value="CHR_Transporter"/>
</dbReference>
<evidence type="ECO:0000313" key="11">
    <source>
        <dbReference type="Proteomes" id="UP000260862"/>
    </source>
</evidence>
<keyword evidence="4 7" id="KW-0812">Transmembrane</keyword>
<feature type="transmembrane region" description="Helical" evidence="7">
    <location>
        <begin position="141"/>
        <end position="172"/>
    </location>
</feature>
<feature type="transmembrane region" description="Helical" evidence="7">
    <location>
        <begin position="77"/>
        <end position="99"/>
    </location>
</feature>
<dbReference type="InterPro" id="IPR003370">
    <property type="entry name" value="Chromate_transpt"/>
</dbReference>
<keyword evidence="6 7" id="KW-0472">Membrane</keyword>
<dbReference type="GO" id="GO:0005886">
    <property type="term" value="C:plasma membrane"/>
    <property type="evidence" value="ECO:0007669"/>
    <property type="project" value="UniProtKB-SubCell"/>
</dbReference>
<dbReference type="Pfam" id="PF02417">
    <property type="entry name" value="Chromate_transp"/>
    <property type="match status" value="1"/>
</dbReference>
<evidence type="ECO:0000256" key="6">
    <source>
        <dbReference type="ARBA" id="ARBA00023136"/>
    </source>
</evidence>
<dbReference type="PANTHER" id="PTHR43663">
    <property type="entry name" value="CHROMATE TRANSPORT PROTEIN-RELATED"/>
    <property type="match status" value="1"/>
</dbReference>
<evidence type="ECO:0000256" key="5">
    <source>
        <dbReference type="ARBA" id="ARBA00022989"/>
    </source>
</evidence>
<dbReference type="RefSeq" id="WP_117672405.1">
    <property type="nucleotide sequence ID" value="NZ_CABOGR010000012.1"/>
</dbReference>
<sequence length="180" mass="20480">MNFYLRAFLIFFRIGLFTIGGGYAMVPLIEADLVDKRKWVKKEDFLDLMALAQTVPGIFAVNIAIFIGYKLKGFWGAFWMALGTILPSFLIILTIALFFRQFQHVEAVEHVFKGIRPAVVALIAAPTFKMAKSARINRYNIWIPVVSALLIWLLGFSPIYVIILSGLGGYLYGRYQKKYN</sequence>
<dbReference type="PANTHER" id="PTHR43663:SF2">
    <property type="entry name" value="CHROMATE TRANSPORT PROTEIN-RELATED"/>
    <property type="match status" value="1"/>
</dbReference>
<feature type="transmembrane region" description="Helical" evidence="7">
    <location>
        <begin position="6"/>
        <end position="29"/>
    </location>
</feature>
<dbReference type="Proteomes" id="UP000260862">
    <property type="component" value="Unassembled WGS sequence"/>
</dbReference>
<dbReference type="Proteomes" id="UP000285750">
    <property type="component" value="Unassembled WGS sequence"/>
</dbReference>
<dbReference type="EMBL" id="QSQT01000012">
    <property type="protein sequence ID" value="RGK56160.1"/>
    <property type="molecule type" value="Genomic_DNA"/>
</dbReference>
<evidence type="ECO:0000313" key="8">
    <source>
        <dbReference type="EMBL" id="RGK56160.1"/>
    </source>
</evidence>
<keyword evidence="11" id="KW-1185">Reference proteome</keyword>
<proteinExistence type="inferred from homology"/>
<evidence type="ECO:0000313" key="12">
    <source>
        <dbReference type="Proteomes" id="UP000283485"/>
    </source>
</evidence>
<dbReference type="AlphaFoldDB" id="A0A3E4N3E3"/>
<evidence type="ECO:0000313" key="13">
    <source>
        <dbReference type="Proteomes" id="UP000285750"/>
    </source>
</evidence>
<evidence type="ECO:0000256" key="4">
    <source>
        <dbReference type="ARBA" id="ARBA00022692"/>
    </source>
</evidence>
<comment type="similarity">
    <text evidence="2">Belongs to the chromate ion transporter (CHR) (TC 2.A.51) family.</text>
</comment>
<dbReference type="EMBL" id="QRUY01000030">
    <property type="protein sequence ID" value="RGS05171.1"/>
    <property type="molecule type" value="Genomic_DNA"/>
</dbReference>
<comment type="subcellular location">
    <subcellularLocation>
        <location evidence="1">Cell membrane</location>
        <topology evidence="1">Multi-pass membrane protein</topology>
    </subcellularLocation>
</comment>
<feature type="transmembrane region" description="Helical" evidence="7">
    <location>
        <begin position="50"/>
        <end position="71"/>
    </location>
</feature>
<protein>
    <submittedName>
        <fullName evidence="8">Chromate transporter</fullName>
    </submittedName>
</protein>
<keyword evidence="3" id="KW-1003">Cell membrane</keyword>
<dbReference type="Proteomes" id="UP000283485">
    <property type="component" value="Unassembled WGS sequence"/>
</dbReference>